<keyword evidence="2 12" id="KW-0813">Transport</keyword>
<dbReference type="PANTHER" id="PTHR43386:SF2">
    <property type="entry name" value="OLIGOPEPTIDE TRANSPORT SYSTEM PERMEASE PROTEIN OPPC"/>
    <property type="match status" value="1"/>
</dbReference>
<evidence type="ECO:0000313" key="19">
    <source>
        <dbReference type="Proteomes" id="UP000664048"/>
    </source>
</evidence>
<sequence length="300" mass="32279">MTPTTPAVGLPVQTDSPPRSRSPLELAFARFLHNRAALFSLALLALITLACFVGPWLLAADPAASDWGSISLPPTWANQHWFGTDELGRDLLVRTLIGGRVSIEVGLLGTLVSGLFGVAWGATAGFAGGRVDSVMMRVVDMMYAIPYLLIAILMMTLFGRSFMLVVLTISAFSWIDMARVVRGQTLSLRNREFVDAARAIGVTPTSIVLRHVVPNLLGVVVVYATVSVPGIVLTESVLSFLGLGVQEPMTSWGVLIQDGAQKLESMPWLLLAPAVMLCVTLYCVNFVGDGLRDALDPKDR</sequence>
<evidence type="ECO:0000256" key="5">
    <source>
        <dbReference type="ARBA" id="ARBA00022692"/>
    </source>
</evidence>
<dbReference type="Proteomes" id="UP000611459">
    <property type="component" value="Unassembled WGS sequence"/>
</dbReference>
<dbReference type="EMBL" id="CP090641">
    <property type="protein sequence ID" value="WFN21865.1"/>
    <property type="molecule type" value="Genomic_DNA"/>
</dbReference>
<gene>
    <name evidence="16" type="ORF">J4M89_23395</name>
    <name evidence="15" type="ORF">JIN94_14220</name>
    <name evidence="18" type="ORF">LXE91_24735</name>
    <name evidence="17" type="ORF">QZM56_21305</name>
</gene>
<dbReference type="SUPFAM" id="SSF161098">
    <property type="entry name" value="MetI-like"/>
    <property type="match status" value="1"/>
</dbReference>
<reference evidence="18 21" key="3">
    <citation type="submission" date="2021-12" db="EMBL/GenBank/DDBJ databases">
        <title>Genomic and phenotypic characterization of three Burkholderia contaminans isolates recovered from different sources.</title>
        <authorList>
            <person name="Lopez De Volder A."/>
            <person name="Fan Y."/>
            <person name="Nunvar J."/>
            <person name="Herrera T."/>
            <person name="Timp W."/>
            <person name="Degrossi J."/>
        </authorList>
    </citation>
    <scope>NUCLEOTIDE SEQUENCE [LARGE SCALE GENOMIC DNA]</scope>
    <source>
        <strain evidence="18 21">LMG 23361</strain>
    </source>
</reference>
<feature type="transmembrane region" description="Helical" evidence="12">
    <location>
        <begin position="216"/>
        <end position="245"/>
    </location>
</feature>
<reference evidence="16 19" key="2">
    <citation type="submission" date="2021-03" db="EMBL/GenBank/DDBJ databases">
        <title>Clinical course, treatment and visual outcome of an outbreak of Burkholderia contaminans endophthalmitis following cataract surgery.</title>
        <authorList>
            <person name="Lind C."/>
            <person name="Olsen K."/>
            <person name="Angelsen N.K."/>
            <person name="Krefting E.A."/>
            <person name="Fossen K."/>
            <person name="Gravningen K."/>
            <person name="Depoorter E."/>
            <person name="Vandamme P."/>
            <person name="Bertelsen G."/>
        </authorList>
    </citation>
    <scope>NUCLEOTIDE SEQUENCE [LARGE SCALE GENOMIC DNA]</scope>
    <source>
        <strain evidence="16 19">51242556</strain>
    </source>
</reference>
<dbReference type="RefSeq" id="WP_039349583.1">
    <property type="nucleotide sequence ID" value="NZ_AP018357.1"/>
</dbReference>
<reference evidence="17" key="4">
    <citation type="submission" date="2023-07" db="EMBL/GenBank/DDBJ databases">
        <title>A collection of bacterial strains from the Burkholderia cepacia Research Laboratory and Repository.</title>
        <authorList>
            <person name="Lipuma J."/>
            <person name="Spilker T."/>
            <person name="Caverly L."/>
        </authorList>
    </citation>
    <scope>NUCLEOTIDE SEQUENCE</scope>
    <source>
        <strain evidence="17">AU44979</strain>
    </source>
</reference>
<dbReference type="GO" id="GO:0055085">
    <property type="term" value="P:transmembrane transport"/>
    <property type="evidence" value="ECO:0007669"/>
    <property type="project" value="InterPro"/>
</dbReference>
<feature type="transmembrane region" description="Helical" evidence="12">
    <location>
        <begin position="265"/>
        <end position="288"/>
    </location>
</feature>
<evidence type="ECO:0000256" key="8">
    <source>
        <dbReference type="ARBA" id="ARBA00022989"/>
    </source>
</evidence>
<dbReference type="EMBL" id="JAENIB010000004">
    <property type="protein sequence ID" value="MBK1931038.1"/>
    <property type="molecule type" value="Genomic_DNA"/>
</dbReference>
<evidence type="ECO:0000313" key="20">
    <source>
        <dbReference type="Proteomes" id="UP001172109"/>
    </source>
</evidence>
<dbReference type="InterPro" id="IPR000515">
    <property type="entry name" value="MetI-like"/>
</dbReference>
<feature type="transmembrane region" description="Helical" evidence="12">
    <location>
        <begin position="36"/>
        <end position="58"/>
    </location>
</feature>
<dbReference type="AlphaFoldDB" id="A0A1E3FLE8"/>
<evidence type="ECO:0000259" key="14">
    <source>
        <dbReference type="PROSITE" id="PS50928"/>
    </source>
</evidence>
<evidence type="ECO:0000313" key="21">
    <source>
        <dbReference type="Proteomes" id="UP001220209"/>
    </source>
</evidence>
<feature type="transmembrane region" description="Helical" evidence="12">
    <location>
        <begin position="105"/>
        <end position="126"/>
    </location>
</feature>
<dbReference type="GO" id="GO:0015833">
    <property type="term" value="P:peptide transport"/>
    <property type="evidence" value="ECO:0007669"/>
    <property type="project" value="UniProtKB-KW"/>
</dbReference>
<feature type="domain" description="ABC transmembrane type-1" evidence="14">
    <location>
        <begin position="99"/>
        <end position="288"/>
    </location>
</feature>
<evidence type="ECO:0000313" key="15">
    <source>
        <dbReference type="EMBL" id="MBK1931038.1"/>
    </source>
</evidence>
<evidence type="ECO:0000256" key="6">
    <source>
        <dbReference type="ARBA" id="ARBA00022856"/>
    </source>
</evidence>
<keyword evidence="9 12" id="KW-0472">Membrane</keyword>
<evidence type="ECO:0000256" key="3">
    <source>
        <dbReference type="ARBA" id="ARBA00022475"/>
    </source>
</evidence>
<keyword evidence="6" id="KW-0571">Peptide transport</keyword>
<organism evidence="17 20">
    <name type="scientific">Burkholderia contaminans</name>
    <dbReference type="NCBI Taxonomy" id="488447"/>
    <lineage>
        <taxon>Bacteria</taxon>
        <taxon>Pseudomonadati</taxon>
        <taxon>Pseudomonadota</taxon>
        <taxon>Betaproteobacteria</taxon>
        <taxon>Burkholderiales</taxon>
        <taxon>Burkholderiaceae</taxon>
        <taxon>Burkholderia</taxon>
        <taxon>Burkholderia cepacia complex</taxon>
    </lineage>
</organism>
<evidence type="ECO:0000313" key="17">
    <source>
        <dbReference type="EMBL" id="MDN7567043.1"/>
    </source>
</evidence>
<dbReference type="Proteomes" id="UP001172109">
    <property type="component" value="Unassembled WGS sequence"/>
</dbReference>
<keyword evidence="5 12" id="KW-0812">Transmembrane</keyword>
<dbReference type="GO" id="GO:0005886">
    <property type="term" value="C:plasma membrane"/>
    <property type="evidence" value="ECO:0007669"/>
    <property type="project" value="UniProtKB-SubCell"/>
</dbReference>
<keyword evidence="8 12" id="KW-1133">Transmembrane helix</keyword>
<dbReference type="PROSITE" id="PS50928">
    <property type="entry name" value="ABC_TM1"/>
    <property type="match status" value="1"/>
</dbReference>
<dbReference type="PANTHER" id="PTHR43386">
    <property type="entry name" value="OLIGOPEPTIDE TRANSPORT SYSTEM PERMEASE PROTEIN APPC"/>
    <property type="match status" value="1"/>
</dbReference>
<evidence type="ECO:0000313" key="16">
    <source>
        <dbReference type="EMBL" id="MBO1832331.1"/>
    </source>
</evidence>
<evidence type="ECO:0000256" key="11">
    <source>
        <dbReference type="ARBA" id="ARBA00072251"/>
    </source>
</evidence>
<accession>A0A1E3FLE8</accession>
<dbReference type="InterPro" id="IPR025966">
    <property type="entry name" value="OppC_N"/>
</dbReference>
<keyword evidence="7" id="KW-0653">Protein transport</keyword>
<reference evidence="15" key="1">
    <citation type="submission" date="2021-01" db="EMBL/GenBank/DDBJ databases">
        <title>Outbreak of Burkholderia contaminns endophthalmitis traced to a clinical ventilation system.</title>
        <authorList>
            <person name="Lipuma J."/>
            <person name="Spilker T."/>
            <person name="Kratholm J."/>
        </authorList>
    </citation>
    <scope>NUCLEOTIDE SEQUENCE</scope>
    <source>
        <strain evidence="15">HI4954</strain>
    </source>
</reference>
<dbReference type="GO" id="GO:0015031">
    <property type="term" value="P:protein transport"/>
    <property type="evidence" value="ECO:0007669"/>
    <property type="project" value="UniProtKB-KW"/>
</dbReference>
<dbReference type="Pfam" id="PF12911">
    <property type="entry name" value="OppC_N"/>
    <property type="match status" value="1"/>
</dbReference>
<comment type="similarity">
    <text evidence="10">Belongs to the binding-protein-dependent transport system permease family. OppBC subfamily.</text>
</comment>
<dbReference type="InterPro" id="IPR035906">
    <property type="entry name" value="MetI-like_sf"/>
</dbReference>
<keyword evidence="19" id="KW-1185">Reference proteome</keyword>
<evidence type="ECO:0000256" key="1">
    <source>
        <dbReference type="ARBA" id="ARBA00004429"/>
    </source>
</evidence>
<dbReference type="EMBL" id="JAUJQS010000015">
    <property type="protein sequence ID" value="MDN7567043.1"/>
    <property type="molecule type" value="Genomic_DNA"/>
</dbReference>
<evidence type="ECO:0000256" key="4">
    <source>
        <dbReference type="ARBA" id="ARBA00022519"/>
    </source>
</evidence>
<evidence type="ECO:0000313" key="18">
    <source>
        <dbReference type="EMBL" id="WFN21865.1"/>
    </source>
</evidence>
<evidence type="ECO:0000256" key="10">
    <source>
        <dbReference type="ARBA" id="ARBA00024202"/>
    </source>
</evidence>
<name>A0A1E3FLE8_9BURK</name>
<proteinExistence type="inferred from homology"/>
<dbReference type="CDD" id="cd06261">
    <property type="entry name" value="TM_PBP2"/>
    <property type="match status" value="1"/>
</dbReference>
<evidence type="ECO:0000256" key="12">
    <source>
        <dbReference type="RuleBase" id="RU363032"/>
    </source>
</evidence>
<dbReference type="OrthoDB" id="9783218at2"/>
<comment type="subcellular location">
    <subcellularLocation>
        <location evidence="1">Cell inner membrane</location>
        <topology evidence="1">Multi-pass membrane protein</topology>
    </subcellularLocation>
    <subcellularLocation>
        <location evidence="12">Cell membrane</location>
        <topology evidence="12">Multi-pass membrane protein</topology>
    </subcellularLocation>
</comment>
<dbReference type="EMBL" id="JAGEMX010000007">
    <property type="protein sequence ID" value="MBO1832331.1"/>
    <property type="molecule type" value="Genomic_DNA"/>
</dbReference>
<keyword evidence="4" id="KW-0997">Cell inner membrane</keyword>
<evidence type="ECO:0000256" key="13">
    <source>
        <dbReference type="SAM" id="MobiDB-lite"/>
    </source>
</evidence>
<feature type="region of interest" description="Disordered" evidence="13">
    <location>
        <begin position="1"/>
        <end position="20"/>
    </location>
</feature>
<keyword evidence="3" id="KW-1003">Cell membrane</keyword>
<dbReference type="Pfam" id="PF00528">
    <property type="entry name" value="BPD_transp_1"/>
    <property type="match status" value="1"/>
</dbReference>
<dbReference type="Gene3D" id="1.10.3720.10">
    <property type="entry name" value="MetI-like"/>
    <property type="match status" value="1"/>
</dbReference>
<dbReference type="Proteomes" id="UP001220209">
    <property type="component" value="Chromosome 2"/>
</dbReference>
<dbReference type="GeneID" id="93188616"/>
<evidence type="ECO:0000256" key="2">
    <source>
        <dbReference type="ARBA" id="ARBA00022448"/>
    </source>
</evidence>
<evidence type="ECO:0000256" key="9">
    <source>
        <dbReference type="ARBA" id="ARBA00023136"/>
    </source>
</evidence>
<protein>
    <recommendedName>
        <fullName evidence="11">Oligopeptide transport system permease protein OppC</fullName>
    </recommendedName>
</protein>
<dbReference type="InterPro" id="IPR050366">
    <property type="entry name" value="BP-dependent_transpt_permease"/>
</dbReference>
<evidence type="ECO:0000256" key="7">
    <source>
        <dbReference type="ARBA" id="ARBA00022927"/>
    </source>
</evidence>
<dbReference type="Proteomes" id="UP000664048">
    <property type="component" value="Unassembled WGS sequence"/>
</dbReference>